<evidence type="ECO:0000313" key="9">
    <source>
        <dbReference type="Proteomes" id="UP000030063"/>
    </source>
</evidence>
<dbReference type="RefSeq" id="WP_025164640.1">
    <property type="nucleotide sequence ID" value="NZ_AWSQ01000001.1"/>
</dbReference>
<evidence type="ECO:0000256" key="5">
    <source>
        <dbReference type="ARBA" id="ARBA00023136"/>
    </source>
</evidence>
<comment type="caution">
    <text evidence="8">The sequence shown here is derived from an EMBL/GenBank/DDBJ whole genome shotgun (WGS) entry which is preliminary data.</text>
</comment>
<proteinExistence type="inferred from homology"/>
<sequence length="300" mass="32123">MSDVSGAFPIGLALLSALMFALTFVFVRVGVKQASTSTALWVTLSVNVVFLWGWSLLVYGWQFEHWWEWRYFFISGVFAPLLGRLFQFRGMAKLGANITTPLTLTHPVISVVLAILFLGEKLTYLGLFGALLVVLGSVVVGSQGGQSATRSLSSVSRIYLLLPLIASLSYGVSIVFRKVGIDIGSDAVTAAAVTCTSSWIFATLYLLATGAFGAIRCSRSEFGFFVLAGVFSSLGPVLLYAALQYEDLVVVAPLASTTPLFVLLVSYVFIRADEIFTPQVLGGTVATVVGVILVTAYGLV</sequence>
<evidence type="ECO:0000256" key="1">
    <source>
        <dbReference type="ARBA" id="ARBA00004141"/>
    </source>
</evidence>
<evidence type="ECO:0000313" key="8">
    <source>
        <dbReference type="EMBL" id="KFX71782.1"/>
    </source>
</evidence>
<evidence type="ECO:0000259" key="7">
    <source>
        <dbReference type="Pfam" id="PF00892"/>
    </source>
</evidence>
<reference evidence="8 9" key="1">
    <citation type="journal article" date="2014" name="Genome Announc.">
        <title>Draft Genome Sequence of Petroleum Oil-Degrading Marine Bacterium Pseudomonas taeanensis Strain MS-3, Isolated from a Crude Oil-Contaminated Seashore.</title>
        <authorList>
            <person name="Lee S.Y."/>
            <person name="Kim S.H."/>
            <person name="Lee D.G."/>
            <person name="Shin S."/>
            <person name="Yun S.H."/>
            <person name="Choi C.W."/>
            <person name="Chung Y.H."/>
            <person name="Choi J.S."/>
            <person name="Kahng H.Y."/>
            <person name="Kim S.I."/>
        </authorList>
    </citation>
    <scope>NUCLEOTIDE SEQUENCE [LARGE SCALE GENOMIC DNA]</scope>
    <source>
        <strain evidence="8 9">MS-3</strain>
    </source>
</reference>
<keyword evidence="4 6" id="KW-1133">Transmembrane helix</keyword>
<dbReference type="PANTHER" id="PTHR32322">
    <property type="entry name" value="INNER MEMBRANE TRANSPORTER"/>
    <property type="match status" value="1"/>
</dbReference>
<dbReference type="InterPro" id="IPR050638">
    <property type="entry name" value="AA-Vitamin_Transporters"/>
</dbReference>
<comment type="similarity">
    <text evidence="2">Belongs to the EamA transporter family.</text>
</comment>
<feature type="domain" description="EamA" evidence="7">
    <location>
        <begin position="10"/>
        <end position="140"/>
    </location>
</feature>
<feature type="transmembrane region" description="Helical" evidence="6">
    <location>
        <begin position="157"/>
        <end position="176"/>
    </location>
</feature>
<evidence type="ECO:0000256" key="2">
    <source>
        <dbReference type="ARBA" id="ARBA00007362"/>
    </source>
</evidence>
<dbReference type="EMBL" id="AWSQ01000001">
    <property type="protein sequence ID" value="KFX71782.1"/>
    <property type="molecule type" value="Genomic_DNA"/>
</dbReference>
<feature type="transmembrane region" description="Helical" evidence="6">
    <location>
        <begin position="69"/>
        <end position="86"/>
    </location>
</feature>
<evidence type="ECO:0000256" key="6">
    <source>
        <dbReference type="SAM" id="Phobius"/>
    </source>
</evidence>
<feature type="domain" description="EamA" evidence="7">
    <location>
        <begin position="159"/>
        <end position="295"/>
    </location>
</feature>
<dbReference type="STRING" id="1395571.TMS3_0107680"/>
<dbReference type="GO" id="GO:0016020">
    <property type="term" value="C:membrane"/>
    <property type="evidence" value="ECO:0007669"/>
    <property type="project" value="UniProtKB-SubCell"/>
</dbReference>
<name>A0A0A1YPC1_9PSED</name>
<dbReference type="InterPro" id="IPR037185">
    <property type="entry name" value="EmrE-like"/>
</dbReference>
<feature type="transmembrane region" description="Helical" evidence="6">
    <location>
        <begin position="280"/>
        <end position="299"/>
    </location>
</feature>
<evidence type="ECO:0000256" key="3">
    <source>
        <dbReference type="ARBA" id="ARBA00022692"/>
    </source>
</evidence>
<feature type="transmembrane region" description="Helical" evidence="6">
    <location>
        <begin position="188"/>
        <end position="215"/>
    </location>
</feature>
<dbReference type="Pfam" id="PF00892">
    <property type="entry name" value="EamA"/>
    <property type="match status" value="2"/>
</dbReference>
<feature type="transmembrane region" description="Helical" evidence="6">
    <location>
        <begin position="248"/>
        <end position="268"/>
    </location>
</feature>
<accession>A0A0A1YPC1</accession>
<dbReference type="PANTHER" id="PTHR32322:SF2">
    <property type="entry name" value="EAMA DOMAIN-CONTAINING PROTEIN"/>
    <property type="match status" value="1"/>
</dbReference>
<feature type="transmembrane region" description="Helical" evidence="6">
    <location>
        <begin position="124"/>
        <end position="145"/>
    </location>
</feature>
<dbReference type="Proteomes" id="UP000030063">
    <property type="component" value="Unassembled WGS sequence"/>
</dbReference>
<dbReference type="SUPFAM" id="SSF103481">
    <property type="entry name" value="Multidrug resistance efflux transporter EmrE"/>
    <property type="match status" value="2"/>
</dbReference>
<feature type="transmembrane region" description="Helical" evidence="6">
    <location>
        <begin position="6"/>
        <end position="27"/>
    </location>
</feature>
<dbReference type="AlphaFoldDB" id="A0A0A1YPC1"/>
<keyword evidence="3 6" id="KW-0812">Transmembrane</keyword>
<comment type="subcellular location">
    <subcellularLocation>
        <location evidence="1">Membrane</location>
        <topology evidence="1">Multi-pass membrane protein</topology>
    </subcellularLocation>
</comment>
<gene>
    <name evidence="8" type="ORF">TMS3_0107680</name>
</gene>
<feature type="transmembrane region" description="Helical" evidence="6">
    <location>
        <begin position="222"/>
        <end position="242"/>
    </location>
</feature>
<organism evidence="8 9">
    <name type="scientific">Pseudomonas taeanensis MS-3</name>
    <dbReference type="NCBI Taxonomy" id="1395571"/>
    <lineage>
        <taxon>Bacteria</taxon>
        <taxon>Pseudomonadati</taxon>
        <taxon>Pseudomonadota</taxon>
        <taxon>Gammaproteobacteria</taxon>
        <taxon>Pseudomonadales</taxon>
        <taxon>Pseudomonadaceae</taxon>
        <taxon>Pseudomonas</taxon>
    </lineage>
</organism>
<feature type="transmembrane region" description="Helical" evidence="6">
    <location>
        <begin position="39"/>
        <end position="63"/>
    </location>
</feature>
<dbReference type="InterPro" id="IPR000620">
    <property type="entry name" value="EamA_dom"/>
</dbReference>
<evidence type="ECO:0000256" key="4">
    <source>
        <dbReference type="ARBA" id="ARBA00022989"/>
    </source>
</evidence>
<keyword evidence="5 6" id="KW-0472">Membrane</keyword>
<dbReference type="OrthoDB" id="6165091at2"/>
<feature type="transmembrane region" description="Helical" evidence="6">
    <location>
        <begin position="98"/>
        <end position="118"/>
    </location>
</feature>
<dbReference type="eggNOG" id="COG0697">
    <property type="taxonomic scope" value="Bacteria"/>
</dbReference>
<protein>
    <submittedName>
        <fullName evidence="8">Drug/metabolite transporter</fullName>
    </submittedName>
</protein>
<keyword evidence="9" id="KW-1185">Reference proteome</keyword>